<evidence type="ECO:0000313" key="1">
    <source>
        <dbReference type="EMBL" id="MBC3900310.1"/>
    </source>
</evidence>
<accession>A0ABR6YYS7</accession>
<dbReference type="EMBL" id="WJBE01000010">
    <property type="protein sequence ID" value="MBC3900310.1"/>
    <property type="molecule type" value="Genomic_DNA"/>
</dbReference>
<reference evidence="1 2" key="1">
    <citation type="journal article" date="2020" name="mSystems">
        <title>Defining Genomic and Predicted Metabolic Features of the Acetobacterium Genus.</title>
        <authorList>
            <person name="Ross D.E."/>
            <person name="Marshall C.W."/>
            <person name="Gulliver D."/>
            <person name="May H.D."/>
            <person name="Norman R.S."/>
        </authorList>
    </citation>
    <scope>NUCLEOTIDE SEQUENCE [LARGE SCALE GENOMIC DNA]</scope>
    <source>
        <strain evidence="1 2">DSM 4132</strain>
    </source>
</reference>
<dbReference type="Proteomes" id="UP000622405">
    <property type="component" value="Unassembled WGS sequence"/>
</dbReference>
<gene>
    <name evidence="1" type="ORF">GH811_11845</name>
</gene>
<protein>
    <submittedName>
        <fullName evidence="1">Uncharacterized protein</fullName>
    </submittedName>
</protein>
<organism evidence="1 2">
    <name type="scientific">Acetobacterium malicum</name>
    <dbReference type="NCBI Taxonomy" id="52692"/>
    <lineage>
        <taxon>Bacteria</taxon>
        <taxon>Bacillati</taxon>
        <taxon>Bacillota</taxon>
        <taxon>Clostridia</taxon>
        <taxon>Eubacteriales</taxon>
        <taxon>Eubacteriaceae</taxon>
        <taxon>Acetobacterium</taxon>
    </lineage>
</organism>
<keyword evidence="2" id="KW-1185">Reference proteome</keyword>
<evidence type="ECO:0000313" key="2">
    <source>
        <dbReference type="Proteomes" id="UP000622405"/>
    </source>
</evidence>
<dbReference type="RefSeq" id="WP_026393970.1">
    <property type="nucleotide sequence ID" value="NZ_WJBE01000010.1"/>
</dbReference>
<name>A0ABR6YYS7_9FIRM</name>
<comment type="caution">
    <text evidence="1">The sequence shown here is derived from an EMBL/GenBank/DDBJ whole genome shotgun (WGS) entry which is preliminary data.</text>
</comment>
<sequence>MLKRIKNIKGIGKKVRDINALLNREGFYLPWNEKQIELYFRSLKYEMTTADWNDEEGNKIRLVFTPQIIDENGYETTLNVIEVEYYTIEQIVEQIRRHLHAQKK</sequence>
<proteinExistence type="predicted"/>